<gene>
    <name evidence="2" type="ORF">Y5S_03614</name>
</gene>
<name>A0A095SEG1_9GAMM</name>
<dbReference type="AlphaFoldDB" id="A0A095SEG1"/>
<dbReference type="CDD" id="cd14503">
    <property type="entry name" value="PTP-bact"/>
    <property type="match status" value="1"/>
</dbReference>
<dbReference type="STRING" id="1177154.Y5S_03614"/>
<dbReference type="PATRIC" id="fig|1177154.3.peg.3622"/>
<protein>
    <recommendedName>
        <fullName evidence="1">DSP-PTPase phosphatase fused to NAD+ Kinase domain-containing protein</fullName>
    </recommendedName>
</protein>
<evidence type="ECO:0000313" key="2">
    <source>
        <dbReference type="EMBL" id="KGD62659.1"/>
    </source>
</evidence>
<dbReference type="eggNOG" id="COG3453">
    <property type="taxonomic scope" value="Bacteria"/>
</dbReference>
<dbReference type="OrthoDB" id="7391097at2"/>
<dbReference type="RefSeq" id="WP_052041705.1">
    <property type="nucleotide sequence ID" value="NZ_ARXV01000022.1"/>
</dbReference>
<dbReference type="Proteomes" id="UP000029444">
    <property type="component" value="Unassembled WGS sequence"/>
</dbReference>
<dbReference type="InterPro" id="IPR029021">
    <property type="entry name" value="Prot-tyrosine_phosphatase-like"/>
</dbReference>
<dbReference type="Gene3D" id="3.90.190.10">
    <property type="entry name" value="Protein tyrosine phosphatase superfamily"/>
    <property type="match status" value="1"/>
</dbReference>
<comment type="caution">
    <text evidence="2">The sequence shown here is derived from an EMBL/GenBank/DDBJ whole genome shotgun (WGS) entry which is preliminary data.</text>
</comment>
<dbReference type="Pfam" id="PF22741">
    <property type="entry name" value="PTP-NADK"/>
    <property type="match status" value="1"/>
</dbReference>
<dbReference type="EMBL" id="ARXV01000022">
    <property type="protein sequence ID" value="KGD62659.1"/>
    <property type="molecule type" value="Genomic_DNA"/>
</dbReference>
<keyword evidence="3" id="KW-1185">Reference proteome</keyword>
<dbReference type="InterPro" id="IPR055214">
    <property type="entry name" value="PTP-NADK"/>
</dbReference>
<reference evidence="2 3" key="1">
    <citation type="submission" date="2012-09" db="EMBL/GenBank/DDBJ databases">
        <title>Genome Sequence of alkane-degrading Bacterium Alcanivorax sp. 19-m-6.</title>
        <authorList>
            <person name="Lai Q."/>
            <person name="Shao Z."/>
        </authorList>
    </citation>
    <scope>NUCLEOTIDE SEQUENCE [LARGE SCALE GENOMIC DNA]</scope>
    <source>
        <strain evidence="2 3">19-m-6</strain>
    </source>
</reference>
<feature type="domain" description="DSP-PTPase phosphatase fused to NAD+ Kinase" evidence="1">
    <location>
        <begin position="60"/>
        <end position="147"/>
    </location>
</feature>
<proteinExistence type="predicted"/>
<evidence type="ECO:0000313" key="3">
    <source>
        <dbReference type="Proteomes" id="UP000029444"/>
    </source>
</evidence>
<organism evidence="2 3">
    <name type="scientific">Alcanivorax nanhaiticus</name>
    <dbReference type="NCBI Taxonomy" id="1177154"/>
    <lineage>
        <taxon>Bacteria</taxon>
        <taxon>Pseudomonadati</taxon>
        <taxon>Pseudomonadota</taxon>
        <taxon>Gammaproteobacteria</taxon>
        <taxon>Oceanospirillales</taxon>
        <taxon>Alcanivoracaceae</taxon>
        <taxon>Alcanivorax</taxon>
    </lineage>
</organism>
<dbReference type="SUPFAM" id="SSF52799">
    <property type="entry name" value="(Phosphotyrosine protein) phosphatases II"/>
    <property type="match status" value="1"/>
</dbReference>
<sequence>MARPGKLKTLIQLFDFRYFNGWNSLRSSVGFTRSLFMPGSSADSLEQIFNFLPLSSTLASSGQPSEEQFKRIAKAGFRTVVNLAPHGAENALEDEALVLKELGLHYIHIPVDFKQPTDWDYKRFCHAMKEVGDNPVWVHCAANMRVSAFCIAIASRSWAKTKQLPAATWKRSGRHSAYGRILSRGRRLRGTGAIRLWPASGASQAREAFRVTRRE</sequence>
<accession>A0A095SEG1</accession>
<evidence type="ECO:0000259" key="1">
    <source>
        <dbReference type="Pfam" id="PF22741"/>
    </source>
</evidence>